<dbReference type="InterPro" id="IPR012862">
    <property type="entry name" value="DUF1635"/>
</dbReference>
<gene>
    <name evidence="4" type="primary">LOC104599278</name>
</gene>
<dbReference type="eggNOG" id="ENOG502R3H5">
    <property type="taxonomic scope" value="Eukaryota"/>
</dbReference>
<dbReference type="OMA" id="CESGMIT"/>
<evidence type="ECO:0000256" key="1">
    <source>
        <dbReference type="SAM" id="Coils"/>
    </source>
</evidence>
<reference evidence="4" key="1">
    <citation type="submission" date="2025-08" db="UniProtKB">
        <authorList>
            <consortium name="RefSeq"/>
        </authorList>
    </citation>
    <scope>IDENTIFICATION</scope>
</reference>
<dbReference type="KEGG" id="nnu:104599278"/>
<dbReference type="PANTHER" id="PTHR33431:SF12">
    <property type="entry name" value="HIGH MOBILITY GROUP BOX PROTEIN, PUTATIVE (DUF1635)-RELATED"/>
    <property type="match status" value="1"/>
</dbReference>
<accession>A0A1U8AE32</accession>
<dbReference type="GeneID" id="104599278"/>
<dbReference type="AlphaFoldDB" id="A0A1U8AE32"/>
<evidence type="ECO:0000313" key="3">
    <source>
        <dbReference type="Proteomes" id="UP000189703"/>
    </source>
</evidence>
<feature type="compositionally biased region" description="Polar residues" evidence="2">
    <location>
        <begin position="100"/>
        <end position="114"/>
    </location>
</feature>
<feature type="coiled-coil region" evidence="1">
    <location>
        <begin position="46"/>
        <end position="73"/>
    </location>
</feature>
<dbReference type="OrthoDB" id="778241at2759"/>
<keyword evidence="1" id="KW-0175">Coiled coil</keyword>
<keyword evidence="3" id="KW-1185">Reference proteome</keyword>
<proteinExistence type="predicted"/>
<dbReference type="FunCoup" id="A0A1U8AE32">
    <property type="interactions" value="1019"/>
</dbReference>
<dbReference type="PANTHER" id="PTHR33431">
    <property type="entry name" value="ENABLED-LIKE PROTEIN (DUF1635)"/>
    <property type="match status" value="1"/>
</dbReference>
<dbReference type="RefSeq" id="XP_010260052.1">
    <property type="nucleotide sequence ID" value="XM_010261750.2"/>
</dbReference>
<name>A0A1U8AE32_NELNU</name>
<evidence type="ECO:0000313" key="4">
    <source>
        <dbReference type="RefSeq" id="XP_010260052.1"/>
    </source>
</evidence>
<feature type="region of interest" description="Disordered" evidence="2">
    <location>
        <begin position="94"/>
        <end position="123"/>
    </location>
</feature>
<sequence length="322" mass="35293">MDGIASVWNYQESMDDLKHKLHYTTIELESTRMNAQEVMRKSEEYVKQLLDLLKVACQERDEAKDQLQRLLNNALPLGPTEICTVFPCVQPESPRLQPKMANSSVTESDSLSETFNRHSHGSSPVDSFIDAISSSELTNMNIADSSNTGVQHHPFVQECNKLIPMDILSAGNSGIVSKGSTEVDRASLVIDNLVKGKQLPQKGRLLQAVTEAGPLLQTLIVAGPLPQWRNPPPLQPLNIPPVSIKGCDPETINRAPDANPNYNVQTSFSSSYIDVSAQICTTSTLSVPSGSGSCLNKAQLCTGIGWDSLHNKILSNKRQRFQ</sequence>
<dbReference type="InParanoid" id="A0A1U8AE32"/>
<dbReference type="Pfam" id="PF07795">
    <property type="entry name" value="DUF1635"/>
    <property type="match status" value="1"/>
</dbReference>
<protein>
    <submittedName>
        <fullName evidence="4">Uncharacterized protein LOC104599278</fullName>
    </submittedName>
</protein>
<evidence type="ECO:0000256" key="2">
    <source>
        <dbReference type="SAM" id="MobiDB-lite"/>
    </source>
</evidence>
<dbReference type="Proteomes" id="UP000189703">
    <property type="component" value="Unplaced"/>
</dbReference>
<organism evidence="3 4">
    <name type="scientific">Nelumbo nucifera</name>
    <name type="common">Sacred lotus</name>
    <dbReference type="NCBI Taxonomy" id="4432"/>
    <lineage>
        <taxon>Eukaryota</taxon>
        <taxon>Viridiplantae</taxon>
        <taxon>Streptophyta</taxon>
        <taxon>Embryophyta</taxon>
        <taxon>Tracheophyta</taxon>
        <taxon>Spermatophyta</taxon>
        <taxon>Magnoliopsida</taxon>
        <taxon>Proteales</taxon>
        <taxon>Nelumbonaceae</taxon>
        <taxon>Nelumbo</taxon>
    </lineage>
</organism>